<keyword evidence="1" id="KW-0472">Membrane</keyword>
<gene>
    <name evidence="2" type="ORF">NUTIK01_11410</name>
</gene>
<evidence type="ECO:0000313" key="3">
    <source>
        <dbReference type="Proteomes" id="UP001187221"/>
    </source>
</evidence>
<feature type="transmembrane region" description="Helical" evidence="1">
    <location>
        <begin position="64"/>
        <end position="83"/>
    </location>
</feature>
<dbReference type="EMBL" id="BTFW01000001">
    <property type="protein sequence ID" value="GMM60364.1"/>
    <property type="molecule type" value="Genomic_DNA"/>
</dbReference>
<protein>
    <submittedName>
        <fullName evidence="2">Uncharacterized protein</fullName>
    </submittedName>
</protein>
<dbReference type="Proteomes" id="UP001187221">
    <property type="component" value="Unassembled WGS sequence"/>
</dbReference>
<keyword evidence="1" id="KW-0812">Transmembrane</keyword>
<keyword evidence="3" id="KW-1185">Reference proteome</keyword>
<sequence length="92" mass="9803">MPHTLFSRPSTSRPRTDAQLRWNDVESLPVHSALVGLVALGVLGVLAWALNLDLDLLEGTGPMGVAPLVIGMGACAALARAWMVMYRADHPS</sequence>
<name>A0ABQ6P6Z6_9SPHN</name>
<evidence type="ECO:0000313" key="2">
    <source>
        <dbReference type="EMBL" id="GMM60364.1"/>
    </source>
</evidence>
<accession>A0ABQ6P6Z6</accession>
<feature type="transmembrane region" description="Helical" evidence="1">
    <location>
        <begin position="30"/>
        <end position="52"/>
    </location>
</feature>
<reference evidence="2 3" key="1">
    <citation type="submission" date="2023-06" db="EMBL/GenBank/DDBJ databases">
        <title>Draft genome sequence of Novosphingobium sp. strain IK01.</title>
        <authorList>
            <person name="Hatamoto M."/>
            <person name="Ikarashi T."/>
            <person name="Yamaguchi T."/>
        </authorList>
    </citation>
    <scope>NUCLEOTIDE SEQUENCE [LARGE SCALE GENOMIC DNA]</scope>
    <source>
        <strain evidence="2 3">IK01</strain>
    </source>
</reference>
<comment type="caution">
    <text evidence="2">The sequence shown here is derived from an EMBL/GenBank/DDBJ whole genome shotgun (WGS) entry which is preliminary data.</text>
</comment>
<proteinExistence type="predicted"/>
<evidence type="ECO:0000256" key="1">
    <source>
        <dbReference type="SAM" id="Phobius"/>
    </source>
</evidence>
<organism evidence="2 3">
    <name type="scientific">Novosphingobium pituita</name>
    <dbReference type="NCBI Taxonomy" id="3056842"/>
    <lineage>
        <taxon>Bacteria</taxon>
        <taxon>Pseudomonadati</taxon>
        <taxon>Pseudomonadota</taxon>
        <taxon>Alphaproteobacteria</taxon>
        <taxon>Sphingomonadales</taxon>
        <taxon>Sphingomonadaceae</taxon>
        <taxon>Novosphingobium</taxon>
    </lineage>
</organism>
<keyword evidence="1" id="KW-1133">Transmembrane helix</keyword>